<dbReference type="Pfam" id="PF04542">
    <property type="entry name" value="Sigma70_r2"/>
    <property type="match status" value="1"/>
</dbReference>
<dbReference type="NCBIfam" id="TIGR02937">
    <property type="entry name" value="sigma70-ECF"/>
    <property type="match status" value="1"/>
</dbReference>
<reference evidence="9 10" key="1">
    <citation type="submission" date="2020-08" db="EMBL/GenBank/DDBJ databases">
        <title>Sequencing the genomes of 1000 actinobacteria strains.</title>
        <authorList>
            <person name="Klenk H.-P."/>
        </authorList>
    </citation>
    <scope>NUCLEOTIDE SEQUENCE [LARGE SCALE GENOMIC DNA]</scope>
    <source>
        <strain evidence="9 10">DSM 44230</strain>
    </source>
</reference>
<dbReference type="GO" id="GO:0003677">
    <property type="term" value="F:DNA binding"/>
    <property type="evidence" value="ECO:0007669"/>
    <property type="project" value="UniProtKB-KW"/>
</dbReference>
<evidence type="ECO:0000256" key="1">
    <source>
        <dbReference type="ARBA" id="ARBA00007788"/>
    </source>
</evidence>
<evidence type="ECO:0000259" key="8">
    <source>
        <dbReference type="PROSITE" id="PS00716"/>
    </source>
</evidence>
<evidence type="ECO:0000256" key="2">
    <source>
        <dbReference type="ARBA" id="ARBA00023015"/>
    </source>
</evidence>
<dbReference type="InterPro" id="IPR036388">
    <property type="entry name" value="WH-like_DNA-bd_sf"/>
</dbReference>
<evidence type="ECO:0000256" key="3">
    <source>
        <dbReference type="ARBA" id="ARBA00023082"/>
    </source>
</evidence>
<evidence type="ECO:0000313" key="9">
    <source>
        <dbReference type="EMBL" id="MBB4676927.1"/>
    </source>
</evidence>
<dbReference type="SUPFAM" id="SSF88659">
    <property type="entry name" value="Sigma3 and sigma4 domains of RNA polymerase sigma factors"/>
    <property type="match status" value="2"/>
</dbReference>
<dbReference type="FunFam" id="1.10.601.10:FF:000001">
    <property type="entry name" value="RNA polymerase sigma factor SigA"/>
    <property type="match status" value="1"/>
</dbReference>
<keyword evidence="2 6" id="KW-0805">Transcription regulation</keyword>
<dbReference type="InterPro" id="IPR007627">
    <property type="entry name" value="RNA_pol_sigma70_r2"/>
</dbReference>
<dbReference type="Pfam" id="PF04545">
    <property type="entry name" value="Sigma70_r4"/>
    <property type="match status" value="1"/>
</dbReference>
<keyword evidence="3 6" id="KW-0731">Sigma factor</keyword>
<comment type="function">
    <text evidence="6">Sigma factors are initiation factors that promote the attachment of RNA polymerase to specific initiation sites and are then released.</text>
</comment>
<dbReference type="PROSITE" id="PS00715">
    <property type="entry name" value="SIGMA70_1"/>
    <property type="match status" value="1"/>
</dbReference>
<dbReference type="Pfam" id="PF00140">
    <property type="entry name" value="Sigma70_r1_2"/>
    <property type="match status" value="1"/>
</dbReference>
<dbReference type="AlphaFoldDB" id="A0A7W7FT72"/>
<dbReference type="PRINTS" id="PR00046">
    <property type="entry name" value="SIGMA70FCT"/>
</dbReference>
<gene>
    <name evidence="9" type="ORF">HNR67_003045</name>
</gene>
<feature type="domain" description="RNA polymerase sigma-70" evidence="8">
    <location>
        <begin position="289"/>
        <end position="315"/>
    </location>
</feature>
<feature type="domain" description="RNA polymerase sigma-70" evidence="7">
    <location>
        <begin position="120"/>
        <end position="133"/>
    </location>
</feature>
<dbReference type="InterPro" id="IPR050239">
    <property type="entry name" value="Sigma-70_RNA_pol_init_factors"/>
</dbReference>
<evidence type="ECO:0000256" key="5">
    <source>
        <dbReference type="ARBA" id="ARBA00023163"/>
    </source>
</evidence>
<dbReference type="RefSeq" id="WP_246492520.1">
    <property type="nucleotide sequence ID" value="NZ_BAAAUI010000091.1"/>
</dbReference>
<dbReference type="CDD" id="cd06171">
    <property type="entry name" value="Sigma70_r4"/>
    <property type="match status" value="1"/>
</dbReference>
<comment type="caution">
    <text evidence="9">The sequence shown here is derived from an EMBL/GenBank/DDBJ whole genome shotgun (WGS) entry which is preliminary data.</text>
</comment>
<evidence type="ECO:0000256" key="6">
    <source>
        <dbReference type="RuleBase" id="RU362124"/>
    </source>
</evidence>
<dbReference type="InterPro" id="IPR009042">
    <property type="entry name" value="RNA_pol_sigma70_r1_2"/>
</dbReference>
<dbReference type="InterPro" id="IPR007624">
    <property type="entry name" value="RNA_pol_sigma70_r3"/>
</dbReference>
<dbReference type="InterPro" id="IPR014284">
    <property type="entry name" value="RNA_pol_sigma-70_dom"/>
</dbReference>
<dbReference type="Gene3D" id="1.10.601.10">
    <property type="entry name" value="RNA Polymerase Primary Sigma Factor"/>
    <property type="match status" value="2"/>
</dbReference>
<dbReference type="PANTHER" id="PTHR30603:SF60">
    <property type="entry name" value="RNA POLYMERASE SIGMA FACTOR RPOD"/>
    <property type="match status" value="1"/>
</dbReference>
<dbReference type="InterPro" id="IPR013325">
    <property type="entry name" value="RNA_pol_sigma_r2"/>
</dbReference>
<dbReference type="Pfam" id="PF04539">
    <property type="entry name" value="Sigma70_r3"/>
    <property type="match status" value="1"/>
</dbReference>
<keyword evidence="5 6" id="KW-0804">Transcription</keyword>
<dbReference type="InterPro" id="IPR007630">
    <property type="entry name" value="RNA_pol_sigma70_r4"/>
</dbReference>
<dbReference type="Proteomes" id="UP000533598">
    <property type="component" value="Unassembled WGS sequence"/>
</dbReference>
<dbReference type="InterPro" id="IPR000943">
    <property type="entry name" value="RNA_pol_sigma70"/>
</dbReference>
<protein>
    <recommendedName>
        <fullName evidence="6">RNA polymerase sigma factor</fullName>
    </recommendedName>
</protein>
<comment type="similarity">
    <text evidence="1 6">Belongs to the sigma-70 factor family.</text>
</comment>
<organism evidence="9 10">
    <name type="scientific">Crossiella cryophila</name>
    <dbReference type="NCBI Taxonomy" id="43355"/>
    <lineage>
        <taxon>Bacteria</taxon>
        <taxon>Bacillati</taxon>
        <taxon>Actinomycetota</taxon>
        <taxon>Actinomycetes</taxon>
        <taxon>Pseudonocardiales</taxon>
        <taxon>Pseudonocardiaceae</taxon>
        <taxon>Crossiella</taxon>
    </lineage>
</organism>
<dbReference type="PROSITE" id="PS00716">
    <property type="entry name" value="SIGMA70_2"/>
    <property type="match status" value="1"/>
</dbReference>
<dbReference type="EMBL" id="JACHMH010000001">
    <property type="protein sequence ID" value="MBB4676927.1"/>
    <property type="molecule type" value="Genomic_DNA"/>
</dbReference>
<keyword evidence="4 6" id="KW-0238">DNA-binding</keyword>
<dbReference type="SUPFAM" id="SSF88946">
    <property type="entry name" value="Sigma2 domain of RNA polymerase sigma factors"/>
    <property type="match status" value="1"/>
</dbReference>
<dbReference type="GO" id="GO:0006352">
    <property type="term" value="P:DNA-templated transcription initiation"/>
    <property type="evidence" value="ECO:0007669"/>
    <property type="project" value="InterPro"/>
</dbReference>
<dbReference type="Gene3D" id="1.10.10.10">
    <property type="entry name" value="Winged helix-like DNA-binding domain superfamily/Winged helix DNA-binding domain"/>
    <property type="match status" value="2"/>
</dbReference>
<dbReference type="NCBIfam" id="NF005920">
    <property type="entry name" value="PRK07921.1"/>
    <property type="match status" value="1"/>
</dbReference>
<evidence type="ECO:0000313" key="10">
    <source>
        <dbReference type="Proteomes" id="UP000533598"/>
    </source>
</evidence>
<keyword evidence="10" id="KW-1185">Reference proteome</keyword>
<evidence type="ECO:0000259" key="7">
    <source>
        <dbReference type="PROSITE" id="PS00715"/>
    </source>
</evidence>
<evidence type="ECO:0000256" key="4">
    <source>
        <dbReference type="ARBA" id="ARBA00023125"/>
    </source>
</evidence>
<accession>A0A7W7FT72</accession>
<dbReference type="PANTHER" id="PTHR30603">
    <property type="entry name" value="RNA POLYMERASE SIGMA FACTOR RPO"/>
    <property type="match status" value="1"/>
</dbReference>
<proteinExistence type="inferred from homology"/>
<sequence>MTALLKLTEQEPQEAAQIEAHDLDAQSPAADLVRVYLNGIGRTALLSAAQEVDLAKRIEAGVFARHMLDEAKSLSPQRRADLKTLVRDGHTAKNHLLEANLRLVVSLAKRYTGRGMPLLDLIQEGNLGLIRAVEKFDYSKGFKFSTYATWWIRQAITRGMADQGRTIRLPVHLVEQVNKLARIKRDLHQQLGREATHEELAAESGLPADKISDLLDHARDPVSLDMPVGAEEDAPLGDFIEDSEATDAESAVISGLLQDDLRRVLATLDDREQHVIRLRYGLDDGQPRTLDQIGRRFGLSRERVRQIEREVMSKLRQGDRAERLRAYAS</sequence>
<dbReference type="GO" id="GO:0016987">
    <property type="term" value="F:sigma factor activity"/>
    <property type="evidence" value="ECO:0007669"/>
    <property type="project" value="UniProtKB-KW"/>
</dbReference>
<dbReference type="InterPro" id="IPR013324">
    <property type="entry name" value="RNA_pol_sigma_r3/r4-like"/>
</dbReference>
<name>A0A7W7FT72_9PSEU</name>